<keyword evidence="1" id="KW-1133">Transmembrane helix</keyword>
<dbReference type="RefSeq" id="WP_380792413.1">
    <property type="nucleotide sequence ID" value="NZ_JBHTKR010000005.1"/>
</dbReference>
<comment type="caution">
    <text evidence="2">The sequence shown here is derived from an EMBL/GenBank/DDBJ whole genome shotgun (WGS) entry which is preliminary data.</text>
</comment>
<dbReference type="InterPro" id="IPR029058">
    <property type="entry name" value="AB_hydrolase_fold"/>
</dbReference>
<evidence type="ECO:0000313" key="3">
    <source>
        <dbReference type="Proteomes" id="UP001597151"/>
    </source>
</evidence>
<dbReference type="Proteomes" id="UP001597151">
    <property type="component" value="Unassembled WGS sequence"/>
</dbReference>
<dbReference type="GO" id="GO:0016787">
    <property type="term" value="F:hydrolase activity"/>
    <property type="evidence" value="ECO:0007669"/>
    <property type="project" value="UniProtKB-KW"/>
</dbReference>
<proteinExistence type="predicted"/>
<keyword evidence="3" id="KW-1185">Reference proteome</keyword>
<evidence type="ECO:0000256" key="1">
    <source>
        <dbReference type="SAM" id="Phobius"/>
    </source>
</evidence>
<keyword evidence="1" id="KW-0812">Transmembrane</keyword>
<keyword evidence="1" id="KW-0472">Membrane</keyword>
<name>A0ABW3THS4_9RHOB</name>
<gene>
    <name evidence="2" type="ORF">ACFQ3C_12840</name>
</gene>
<organism evidence="2 3">
    <name type="scientific">Seohaeicola saemankumensis</name>
    <dbReference type="NCBI Taxonomy" id="481181"/>
    <lineage>
        <taxon>Bacteria</taxon>
        <taxon>Pseudomonadati</taxon>
        <taxon>Pseudomonadota</taxon>
        <taxon>Alphaproteobacteria</taxon>
        <taxon>Rhodobacterales</taxon>
        <taxon>Roseobacteraceae</taxon>
        <taxon>Seohaeicola</taxon>
    </lineage>
</organism>
<dbReference type="EC" id="3.4.-.-" evidence="2"/>
<evidence type="ECO:0000313" key="2">
    <source>
        <dbReference type="EMBL" id="MFD1195552.1"/>
    </source>
</evidence>
<reference evidence="3" key="1">
    <citation type="journal article" date="2019" name="Int. J. Syst. Evol. Microbiol.">
        <title>The Global Catalogue of Microorganisms (GCM) 10K type strain sequencing project: providing services to taxonomists for standard genome sequencing and annotation.</title>
        <authorList>
            <consortium name="The Broad Institute Genomics Platform"/>
            <consortium name="The Broad Institute Genome Sequencing Center for Infectious Disease"/>
            <person name="Wu L."/>
            <person name="Ma J."/>
        </authorList>
    </citation>
    <scope>NUCLEOTIDE SEQUENCE [LARGE SCALE GENOMIC DNA]</scope>
    <source>
        <strain evidence="3">CCUG 55328</strain>
    </source>
</reference>
<dbReference type="Gene3D" id="3.40.50.1820">
    <property type="entry name" value="alpha/beta hydrolase"/>
    <property type="match status" value="1"/>
</dbReference>
<dbReference type="SUPFAM" id="SSF53474">
    <property type="entry name" value="alpha/beta-Hydrolases"/>
    <property type="match status" value="1"/>
</dbReference>
<sequence>MPLVRVRRRSRARTYGLPIAMALAVLAALYVISASMGLHRTASQLLTAGTMAQRVNAAAPAQDPAALGYRGDPQVALGLPFETLAIQTDLGPAEAWLVPEPFQPGAPQPHMAALYVHGIAGAREDGYRFLPLLHAAGLPTLLISYRNDDNAPASPDGRFGFGLTEWPDLEAAVLALRDRGYGEVMIVADSMGGAILGQFMARSPEAVRVSAVALDSPALEFDAVLEHMARDMGLPLPGIVARSTMLLLGVTQTSDLAEASVTGRYAGFYGPLFLAHGDKDRIVPQATSRHLLDLRRVSDTAEITISLLTGADHLQSYGEDPAAFMRAFQDFLALTRRP</sequence>
<protein>
    <submittedName>
        <fullName evidence="2">Alpha/beta hydrolase family protein</fullName>
        <ecNumber evidence="2">3.4.-.-</ecNumber>
    </submittedName>
</protein>
<feature type="transmembrane region" description="Helical" evidence="1">
    <location>
        <begin position="12"/>
        <end position="32"/>
    </location>
</feature>
<keyword evidence="2" id="KW-0378">Hydrolase</keyword>
<accession>A0ABW3THS4</accession>
<dbReference type="EMBL" id="JBHTKR010000005">
    <property type="protein sequence ID" value="MFD1195552.1"/>
    <property type="molecule type" value="Genomic_DNA"/>
</dbReference>